<accession>G0N5P5</accession>
<dbReference type="HOGENOM" id="CLU_748509_0_0_1"/>
<evidence type="ECO:0000313" key="3">
    <source>
        <dbReference type="EMBL" id="EGT53221.1"/>
    </source>
</evidence>
<dbReference type="OMA" id="LCYPYWP"/>
<feature type="region of interest" description="Disordered" evidence="1">
    <location>
        <begin position="1"/>
        <end position="52"/>
    </location>
</feature>
<dbReference type="GO" id="GO:0004725">
    <property type="term" value="F:protein tyrosine phosphatase activity"/>
    <property type="evidence" value="ECO:0007669"/>
    <property type="project" value="InterPro"/>
</dbReference>
<dbReference type="SUPFAM" id="SSF52799">
    <property type="entry name" value="(Phosphotyrosine protein) phosphatases II"/>
    <property type="match status" value="1"/>
</dbReference>
<dbReference type="PROSITE" id="PS50055">
    <property type="entry name" value="TYR_PHOSPHATASE_PTP"/>
    <property type="match status" value="1"/>
</dbReference>
<evidence type="ECO:0000313" key="4">
    <source>
        <dbReference type="Proteomes" id="UP000008068"/>
    </source>
</evidence>
<dbReference type="STRING" id="135651.G0N5P5"/>
<dbReference type="InterPro" id="IPR000242">
    <property type="entry name" value="PTP_cat"/>
</dbReference>
<dbReference type="AlphaFoldDB" id="G0N5P5"/>
<evidence type="ECO:0000259" key="2">
    <source>
        <dbReference type="PROSITE" id="PS50055"/>
    </source>
</evidence>
<feature type="domain" description="Tyrosine-protein phosphatase" evidence="2">
    <location>
        <begin position="92"/>
        <end position="344"/>
    </location>
</feature>
<protein>
    <recommendedName>
        <fullName evidence="2">Tyrosine-protein phosphatase domain-containing protein</fullName>
    </recommendedName>
</protein>
<dbReference type="SMART" id="SM00404">
    <property type="entry name" value="PTPc_motif"/>
    <property type="match status" value="1"/>
</dbReference>
<evidence type="ECO:0000256" key="1">
    <source>
        <dbReference type="SAM" id="MobiDB-lite"/>
    </source>
</evidence>
<dbReference type="InterPro" id="IPR003595">
    <property type="entry name" value="Tyr_Pase_cat"/>
</dbReference>
<reference evidence="4" key="1">
    <citation type="submission" date="2011-07" db="EMBL/GenBank/DDBJ databases">
        <authorList>
            <consortium name="Caenorhabditis brenneri Sequencing and Analysis Consortium"/>
            <person name="Wilson R.K."/>
        </authorList>
    </citation>
    <scope>NUCLEOTIDE SEQUENCE [LARGE SCALE GENOMIC DNA]</scope>
    <source>
        <strain evidence="4">PB2801</strain>
    </source>
</reference>
<feature type="compositionally biased region" description="Basic and acidic residues" evidence="1">
    <location>
        <begin position="1"/>
        <end position="14"/>
    </location>
</feature>
<dbReference type="PANTHER" id="PTHR46163">
    <property type="entry name" value="TYROSINE-PROTEIN PHOSPHATASE-RELATED"/>
    <property type="match status" value="1"/>
</dbReference>
<dbReference type="Proteomes" id="UP000008068">
    <property type="component" value="Unassembled WGS sequence"/>
</dbReference>
<dbReference type="OrthoDB" id="5849916at2759"/>
<organism evidence="4">
    <name type="scientific">Caenorhabditis brenneri</name>
    <name type="common">Nematode worm</name>
    <dbReference type="NCBI Taxonomy" id="135651"/>
    <lineage>
        <taxon>Eukaryota</taxon>
        <taxon>Metazoa</taxon>
        <taxon>Ecdysozoa</taxon>
        <taxon>Nematoda</taxon>
        <taxon>Chromadorea</taxon>
        <taxon>Rhabditida</taxon>
        <taxon>Rhabditina</taxon>
        <taxon>Rhabditomorpha</taxon>
        <taxon>Rhabditoidea</taxon>
        <taxon>Rhabditidae</taxon>
        <taxon>Peloderinae</taxon>
        <taxon>Caenorhabditis</taxon>
    </lineage>
</organism>
<proteinExistence type="predicted"/>
<dbReference type="InterPro" id="IPR052782">
    <property type="entry name" value="Oocyte-zygote_transition_reg"/>
</dbReference>
<dbReference type="Gene3D" id="3.90.190.10">
    <property type="entry name" value="Protein tyrosine phosphatase superfamily"/>
    <property type="match status" value="1"/>
</dbReference>
<name>G0N5P5_CAEBE</name>
<dbReference type="FunCoup" id="G0N5P5">
    <property type="interactions" value="173"/>
</dbReference>
<dbReference type="SMART" id="SM00194">
    <property type="entry name" value="PTPc"/>
    <property type="match status" value="1"/>
</dbReference>
<dbReference type="InParanoid" id="G0N5P5"/>
<gene>
    <name evidence="3" type="ORF">CAEBREN_25747</name>
</gene>
<sequence>MAPSKSRDKKEATKTNRRSKPGSNSKNGPLSGKSIKAKPTNTVSDGQPPADLADQLAKTKNRPQMYEMMKGHAAGSVPEFLKFVPENVRMPVPIRDGRRFRLGGDEEYFPGQYLRMEGAEYVIVQAPNKKNYGQIWRAVQQDRMRLMVCLCHDEQMSKDDDSKCFIYFPTEPEQSMEVDQKKGTLTIVCKSREGLSMGAMKYELEFTDSEAVMEKSGDDPTAVNEKTRKITLFHMNTWSGKKPESGNVLEMAQNVALFFREVKKQEIAILRRSMENFVPPVLIQSFDGINRSAIGWVALMLLRDVEKRECFDVPNLMKTIMKWRLGSLSTYYQFCFCMAVCLVIGKEVKWCEKDCDSALNDLTAKFGDRKLNELGNLA</sequence>
<keyword evidence="4" id="KW-1185">Reference proteome</keyword>
<dbReference type="CDD" id="cd00047">
    <property type="entry name" value="PTPc"/>
    <property type="match status" value="1"/>
</dbReference>
<dbReference type="InterPro" id="IPR029021">
    <property type="entry name" value="Prot-tyrosine_phosphatase-like"/>
</dbReference>
<dbReference type="eggNOG" id="ENOG502TBBZ">
    <property type="taxonomic scope" value="Eukaryota"/>
</dbReference>
<dbReference type="Pfam" id="PF00102">
    <property type="entry name" value="Y_phosphatase"/>
    <property type="match status" value="1"/>
</dbReference>
<dbReference type="EMBL" id="GL379840">
    <property type="protein sequence ID" value="EGT53221.1"/>
    <property type="molecule type" value="Genomic_DNA"/>
</dbReference>
<dbReference type="PANTHER" id="PTHR46163:SF17">
    <property type="entry name" value="DNA-DIRECTED DNA POLYMERASE-RELATED"/>
    <property type="match status" value="1"/>
</dbReference>